<name>A0AAQ3SRF3_PASNO</name>
<evidence type="ECO:0000313" key="2">
    <source>
        <dbReference type="EMBL" id="WVZ59104.1"/>
    </source>
</evidence>
<dbReference type="SMART" id="SM00256">
    <property type="entry name" value="FBOX"/>
    <property type="match status" value="2"/>
</dbReference>
<dbReference type="InterPro" id="IPR036047">
    <property type="entry name" value="F-box-like_dom_sf"/>
</dbReference>
<organism evidence="2 3">
    <name type="scientific">Paspalum notatum var. saurae</name>
    <dbReference type="NCBI Taxonomy" id="547442"/>
    <lineage>
        <taxon>Eukaryota</taxon>
        <taxon>Viridiplantae</taxon>
        <taxon>Streptophyta</taxon>
        <taxon>Embryophyta</taxon>
        <taxon>Tracheophyta</taxon>
        <taxon>Spermatophyta</taxon>
        <taxon>Magnoliopsida</taxon>
        <taxon>Liliopsida</taxon>
        <taxon>Poales</taxon>
        <taxon>Poaceae</taxon>
        <taxon>PACMAD clade</taxon>
        <taxon>Panicoideae</taxon>
        <taxon>Andropogonodae</taxon>
        <taxon>Paspaleae</taxon>
        <taxon>Paspalinae</taxon>
        <taxon>Paspalum</taxon>
    </lineage>
</organism>
<dbReference type="SUPFAM" id="SSF81383">
    <property type="entry name" value="F-box domain"/>
    <property type="match status" value="2"/>
</dbReference>
<dbReference type="Proteomes" id="UP001341281">
    <property type="component" value="Chromosome 02"/>
</dbReference>
<dbReference type="PROSITE" id="PS50181">
    <property type="entry name" value="FBOX"/>
    <property type="match status" value="2"/>
</dbReference>
<dbReference type="AlphaFoldDB" id="A0AAQ3SRF3"/>
<dbReference type="EMBL" id="CP144746">
    <property type="protein sequence ID" value="WVZ59104.1"/>
    <property type="molecule type" value="Genomic_DNA"/>
</dbReference>
<feature type="domain" description="F-box" evidence="1">
    <location>
        <begin position="1"/>
        <end position="46"/>
    </location>
</feature>
<keyword evidence="3" id="KW-1185">Reference proteome</keyword>
<protein>
    <recommendedName>
        <fullName evidence="1">F-box domain-containing protein</fullName>
    </recommendedName>
</protein>
<evidence type="ECO:0000313" key="3">
    <source>
        <dbReference type="Proteomes" id="UP001341281"/>
    </source>
</evidence>
<feature type="domain" description="F-box" evidence="1">
    <location>
        <begin position="322"/>
        <end position="368"/>
    </location>
</feature>
<dbReference type="PANTHER" id="PTHR34591:SF29">
    <property type="entry name" value="F-BOX DOMAIN-CONTAINING PROTEIN"/>
    <property type="match status" value="1"/>
</dbReference>
<accession>A0AAQ3SRF3</accession>
<gene>
    <name evidence="2" type="ORF">U9M48_009302</name>
</gene>
<reference evidence="2 3" key="1">
    <citation type="submission" date="2024-02" db="EMBL/GenBank/DDBJ databases">
        <title>High-quality chromosome-scale genome assembly of Pensacola bahiagrass (Paspalum notatum Flugge var. saurae).</title>
        <authorList>
            <person name="Vega J.M."/>
            <person name="Podio M."/>
            <person name="Orjuela J."/>
            <person name="Siena L.A."/>
            <person name="Pessino S.C."/>
            <person name="Combes M.C."/>
            <person name="Mariac C."/>
            <person name="Albertini E."/>
            <person name="Pupilli F."/>
            <person name="Ortiz J.P.A."/>
            <person name="Leblanc O."/>
        </authorList>
    </citation>
    <scope>NUCLEOTIDE SEQUENCE [LARGE SCALE GENOMIC DNA]</scope>
    <source>
        <strain evidence="2">R1</strain>
        <tissue evidence="2">Leaf</tissue>
    </source>
</reference>
<dbReference type="PANTHER" id="PTHR34591">
    <property type="entry name" value="OS03G0653100 PROTEIN-RELATED"/>
    <property type="match status" value="1"/>
</dbReference>
<dbReference type="InterPro" id="IPR001810">
    <property type="entry name" value="F-box_dom"/>
</dbReference>
<evidence type="ECO:0000259" key="1">
    <source>
        <dbReference type="PROSITE" id="PS50181"/>
    </source>
</evidence>
<dbReference type="Pfam" id="PF00646">
    <property type="entry name" value="F-box"/>
    <property type="match status" value="2"/>
</dbReference>
<proteinExistence type="predicted"/>
<sequence>MSISMIPDDVLEDVFRRVAPRSLAVCRCVSRAWRALIDDRRLLLPRSLAGLFLNVNPLDKPEFLARPAADSTSSYHMPSYGMIDDHCNGLILQYDCVTNPATGQTVHLPNRPPLPLLDDKHFDGRGYLVFDPAESPHYQVFLIPYLYDHDGYSSSSTEVDHAHDALMQLEWPPSPFVLGVFSSRTGRWEERSLIRQGEAAGTVADDMRMLDVDPASVCWRGALYVPRQSGFVMRYHQFEWDSDDDGSTQDRVQQRLNFRIIGFHPYKELVFLTNYWPSPCLAYHLKSSKLEYLDRLLLPPGTYPCRGYSVVEVERRGDDLQTMSISMIPDDVIEDVFRRVAPRSLAVCRCVSRAWRALIDDRRLLLPRSLAGLFLNVNPLDKPEFLARPAADSTSSYHMPSYGMIDDHCNGLILQYDCVTNPATGQTVYLPNRPPLPLLDDKHFDGRGYLVFDPAESPHYQVFLIPYLYDHDGYSSSSTEVDHAHDALMQLEWPPSPFVLGVFSSRTGRWEERSLIRQGEAAGTVADDMRMLDVDPASVCWRGALYVPRQSGFVMRISLSEGDHTYRMIKPPRGVVTLEDRRQLYVGRSEKGVYCAFIDGMRHVWVWILIDGSCDQTEWVLTHHSAYGLALPISQYDQKSNGPWIFSDVNKCGGRRRNEALMLRKDQFEWDSDDDGSTQDRVQQQLNFRIIGFHPYKELVFLTNYWPSPCLAYHLKSSKLEYLGRLLLPPGTYPCRGYSVVEVESAFPYTPCWMGGLSA</sequence>
<dbReference type="Gene3D" id="1.20.1280.50">
    <property type="match status" value="2"/>
</dbReference>